<dbReference type="InterPro" id="IPR010998">
    <property type="entry name" value="Integrase_recombinase_N"/>
</dbReference>
<feature type="domain" description="Tyr recombinase" evidence="6">
    <location>
        <begin position="105"/>
        <end position="312"/>
    </location>
</feature>
<dbReference type="InterPro" id="IPR013762">
    <property type="entry name" value="Integrase-like_cat_sf"/>
</dbReference>
<dbReference type="PROSITE" id="PS51900">
    <property type="entry name" value="CB"/>
    <property type="match status" value="1"/>
</dbReference>
<dbReference type="OrthoDB" id="5464621at2"/>
<keyword evidence="13" id="KW-1185">Reference proteome</keyword>
<keyword evidence="4" id="KW-0233">DNA recombination</keyword>
<keyword evidence="2" id="KW-0229">DNA integration</keyword>
<evidence type="ECO:0000256" key="2">
    <source>
        <dbReference type="ARBA" id="ARBA00022908"/>
    </source>
</evidence>
<dbReference type="RefSeq" id="WP_008869516.1">
    <property type="nucleotide sequence ID" value="NZ_ACJN02000002.1"/>
</dbReference>
<evidence type="ECO:0000313" key="11">
    <source>
        <dbReference type="EMBL" id="EFI33163.1"/>
    </source>
</evidence>
<evidence type="ECO:0000256" key="3">
    <source>
        <dbReference type="ARBA" id="ARBA00023125"/>
    </source>
</evidence>
<dbReference type="EMBL" id="ACJN02000003">
    <property type="protein sequence ID" value="EFI33136.1"/>
    <property type="molecule type" value="Genomic_DNA"/>
</dbReference>
<evidence type="ECO:0000259" key="6">
    <source>
        <dbReference type="PROSITE" id="PS51898"/>
    </source>
</evidence>
<dbReference type="eggNOG" id="COG0582">
    <property type="taxonomic scope" value="Bacteria"/>
</dbReference>
<dbReference type="Gene3D" id="1.10.150.130">
    <property type="match status" value="1"/>
</dbReference>
<evidence type="ECO:0000256" key="1">
    <source>
        <dbReference type="ARBA" id="ARBA00008857"/>
    </source>
</evidence>
<dbReference type="EMBL" id="ACJN02000002">
    <property type="protein sequence ID" value="EFI34186.1"/>
    <property type="molecule type" value="Genomic_DNA"/>
</dbReference>
<dbReference type="EMBL" id="ACJN02000005">
    <property type="protein sequence ID" value="EFI32784.1"/>
    <property type="molecule type" value="Genomic_DNA"/>
</dbReference>
<dbReference type="InterPro" id="IPR050090">
    <property type="entry name" value="Tyrosine_recombinase_XerCD"/>
</dbReference>
<dbReference type="EMBL" id="ACJN02000005">
    <property type="protein sequence ID" value="EFI32791.1"/>
    <property type="molecule type" value="Genomic_DNA"/>
</dbReference>
<organism evidence="12 13">
    <name type="scientific">Desulfonatronospira thiodismutans ASO3-1</name>
    <dbReference type="NCBI Taxonomy" id="555779"/>
    <lineage>
        <taxon>Bacteria</taxon>
        <taxon>Pseudomonadati</taxon>
        <taxon>Thermodesulfobacteriota</taxon>
        <taxon>Desulfovibrionia</taxon>
        <taxon>Desulfovibrionales</taxon>
        <taxon>Desulfonatronovibrionaceae</taxon>
        <taxon>Desulfonatronospira</taxon>
    </lineage>
</organism>
<evidence type="ECO:0000313" key="8">
    <source>
        <dbReference type="EMBL" id="EFI32784.1"/>
    </source>
</evidence>
<dbReference type="Pfam" id="PF00589">
    <property type="entry name" value="Phage_integrase"/>
    <property type="match status" value="1"/>
</dbReference>
<dbReference type="GO" id="GO:0015074">
    <property type="term" value="P:DNA integration"/>
    <property type="evidence" value="ECO:0007669"/>
    <property type="project" value="UniProtKB-KW"/>
</dbReference>
<name>D6SN60_9BACT</name>
<dbReference type="GO" id="GO:0003677">
    <property type="term" value="F:DNA binding"/>
    <property type="evidence" value="ECO:0007669"/>
    <property type="project" value="UniProtKB-UniRule"/>
</dbReference>
<dbReference type="PANTHER" id="PTHR30349">
    <property type="entry name" value="PHAGE INTEGRASE-RELATED"/>
    <property type="match status" value="1"/>
</dbReference>
<feature type="domain" description="Core-binding (CB)" evidence="7">
    <location>
        <begin position="6"/>
        <end position="84"/>
    </location>
</feature>
<evidence type="ECO:0000313" key="9">
    <source>
        <dbReference type="EMBL" id="EFI32791.1"/>
    </source>
</evidence>
<comment type="similarity">
    <text evidence="1">Belongs to the 'phage' integrase family.</text>
</comment>
<accession>D6SN60</accession>
<dbReference type="PROSITE" id="PS51898">
    <property type="entry name" value="TYR_RECOMBINASE"/>
    <property type="match status" value="1"/>
</dbReference>
<gene>
    <name evidence="8" type="ORF">Dthio_PD0081</name>
    <name evidence="9" type="ORF">Dthio_PD0089</name>
    <name evidence="10" type="ORF">Dthio_PD0454</name>
    <name evidence="11" type="ORF">Dthio_PD0486</name>
    <name evidence="12" type="ORF">Dthio_PD1535</name>
</gene>
<proteinExistence type="inferred from homology"/>
<evidence type="ECO:0000259" key="7">
    <source>
        <dbReference type="PROSITE" id="PS51900"/>
    </source>
</evidence>
<comment type="caution">
    <text evidence="12">The sequence shown here is derived from an EMBL/GenBank/DDBJ whole genome shotgun (WGS) entry which is preliminary data.</text>
</comment>
<evidence type="ECO:0000256" key="5">
    <source>
        <dbReference type="PROSITE-ProRule" id="PRU01248"/>
    </source>
</evidence>
<dbReference type="InterPro" id="IPR011010">
    <property type="entry name" value="DNA_brk_join_enz"/>
</dbReference>
<protein>
    <submittedName>
        <fullName evidence="12">Integrase family protein</fullName>
    </submittedName>
</protein>
<dbReference type="AlphaFoldDB" id="D6SN60"/>
<sequence length="322" mass="37012">MKKFESFLAGHLNDFIQYRKELGYVNKSLANQLRALDYYVRDNARGWEDLTPAFFLGFRDGIKGSPATVNNVIQATRNFFAYLHRTGCCEHNPVQDLPAKTENAFIPFIFSPEQVEQLLQGVQSQIRRSREKCFLVDMGIYIALMLQARCGLRMSEPLNLGLEHFDPVQGTIYIQKTKFHKDRLIPIPWEAQKELDNFLSLRDALCCTSPYLLPGFKNALRTNQVYPVFHRAVRETGIHAPRRIIANMVFGHPTPHSLRHSFAVNTLKAARDRGRDPQAVLPVLSAYMGHSKYRYTALYLKVMDAEKRQGFVDFAISRLEDI</sequence>
<evidence type="ECO:0000313" key="12">
    <source>
        <dbReference type="EMBL" id="EFI34186.1"/>
    </source>
</evidence>
<dbReference type="GO" id="GO:0006310">
    <property type="term" value="P:DNA recombination"/>
    <property type="evidence" value="ECO:0007669"/>
    <property type="project" value="UniProtKB-KW"/>
</dbReference>
<keyword evidence="3 5" id="KW-0238">DNA-binding</keyword>
<dbReference type="Gene3D" id="1.10.443.10">
    <property type="entry name" value="Intergrase catalytic core"/>
    <property type="match status" value="1"/>
</dbReference>
<evidence type="ECO:0000313" key="13">
    <source>
        <dbReference type="Proteomes" id="UP000005496"/>
    </source>
</evidence>
<dbReference type="InterPro" id="IPR044068">
    <property type="entry name" value="CB"/>
</dbReference>
<reference evidence="12 13" key="1">
    <citation type="submission" date="2010-05" db="EMBL/GenBank/DDBJ databases">
        <title>The draft genome of Desulfonatronospira thiodismutans ASO3-1.</title>
        <authorList>
            <consortium name="US DOE Joint Genome Institute (JGI-PGF)"/>
            <person name="Lucas S."/>
            <person name="Copeland A."/>
            <person name="Lapidus A."/>
            <person name="Cheng J.-F."/>
            <person name="Bruce D."/>
            <person name="Goodwin L."/>
            <person name="Pitluck S."/>
            <person name="Chertkov O."/>
            <person name="Brettin T."/>
            <person name="Detter J.C."/>
            <person name="Han C."/>
            <person name="Land M.L."/>
            <person name="Hauser L."/>
            <person name="Kyrpides N."/>
            <person name="Mikhailova N."/>
            <person name="Muyzer G."/>
            <person name="Woyke T."/>
        </authorList>
    </citation>
    <scope>NUCLEOTIDE SEQUENCE [LARGE SCALE GENOMIC DNA]</scope>
    <source>
        <strain evidence="12 13">ASO3-1</strain>
    </source>
</reference>
<dbReference type="PANTHER" id="PTHR30349:SF41">
    <property type="entry name" value="INTEGRASE_RECOMBINASE PROTEIN MJ0367-RELATED"/>
    <property type="match status" value="1"/>
</dbReference>
<dbReference type="InterPro" id="IPR002104">
    <property type="entry name" value="Integrase_catalytic"/>
</dbReference>
<evidence type="ECO:0000256" key="4">
    <source>
        <dbReference type="ARBA" id="ARBA00023172"/>
    </source>
</evidence>
<dbReference type="Proteomes" id="UP000005496">
    <property type="component" value="Unassembled WGS sequence"/>
</dbReference>
<dbReference type="EMBL" id="ACJN02000003">
    <property type="protein sequence ID" value="EFI33163.1"/>
    <property type="molecule type" value="Genomic_DNA"/>
</dbReference>
<evidence type="ECO:0000313" key="10">
    <source>
        <dbReference type="EMBL" id="EFI33136.1"/>
    </source>
</evidence>
<dbReference type="SUPFAM" id="SSF56349">
    <property type="entry name" value="DNA breaking-rejoining enzymes"/>
    <property type="match status" value="1"/>
</dbReference>